<reference evidence="1" key="1">
    <citation type="submission" date="2023-10" db="EMBL/GenBank/DDBJ databases">
        <authorList>
            <person name="Chen Y."/>
            <person name="Shah S."/>
            <person name="Dougan E. K."/>
            <person name="Thang M."/>
            <person name="Chan C."/>
        </authorList>
    </citation>
    <scope>NUCLEOTIDE SEQUENCE [LARGE SCALE GENOMIC DNA]</scope>
</reference>
<evidence type="ECO:0000313" key="2">
    <source>
        <dbReference type="Proteomes" id="UP001189429"/>
    </source>
</evidence>
<organism evidence="1 2">
    <name type="scientific">Prorocentrum cordatum</name>
    <dbReference type="NCBI Taxonomy" id="2364126"/>
    <lineage>
        <taxon>Eukaryota</taxon>
        <taxon>Sar</taxon>
        <taxon>Alveolata</taxon>
        <taxon>Dinophyceae</taxon>
        <taxon>Prorocentrales</taxon>
        <taxon>Prorocentraceae</taxon>
        <taxon>Prorocentrum</taxon>
    </lineage>
</organism>
<dbReference type="Proteomes" id="UP001189429">
    <property type="component" value="Unassembled WGS sequence"/>
</dbReference>
<keyword evidence="2" id="KW-1185">Reference proteome</keyword>
<feature type="non-terminal residue" evidence="1">
    <location>
        <position position="293"/>
    </location>
</feature>
<comment type="caution">
    <text evidence="1">The sequence shown here is derived from an EMBL/GenBank/DDBJ whole genome shotgun (WGS) entry which is preliminary data.</text>
</comment>
<protein>
    <submittedName>
        <fullName evidence="1">Uncharacterized protein</fullName>
    </submittedName>
</protein>
<feature type="non-terminal residue" evidence="1">
    <location>
        <position position="1"/>
    </location>
</feature>
<accession>A0ABN9SRI7</accession>
<dbReference type="EMBL" id="CAUYUJ010012747">
    <property type="protein sequence ID" value="CAK0834527.1"/>
    <property type="molecule type" value="Genomic_DNA"/>
</dbReference>
<name>A0ABN9SRI7_9DINO</name>
<gene>
    <name evidence="1" type="ORF">PCOR1329_LOCUS31931</name>
</gene>
<evidence type="ECO:0000313" key="1">
    <source>
        <dbReference type="EMBL" id="CAK0834527.1"/>
    </source>
</evidence>
<sequence>QEPSDDEGVPLAVVVPADDQDETPGFLAQNLFSVSAYGDDPSQFESMTLRLSDASVLPMRDVFSRYRIGQFQVVPDGPGTKGITVQGAAFESHRFSGRLYFDFNAICVGLGLQKNHSKSSKWFNKRRQRWEVLSVKYGGSGMCLRKSVPYGAQPDDLAQPERCLMFPSVSARFTLLLALRSSAAVHARHGLLHGGSRDAFERLFNGLLGKIPENFDIHLRADHAASKVADFHFGRCPFTVTVRDGIVRVQSLRRLFDEGKVPYVKCVSGQIDRFLHLDGEGLYTFVVQLYNAA</sequence>
<proteinExistence type="predicted"/>